<dbReference type="InterPro" id="IPR007791">
    <property type="entry name" value="DjlA_N"/>
</dbReference>
<dbReference type="Pfam" id="PF05099">
    <property type="entry name" value="TerB"/>
    <property type="match status" value="1"/>
</dbReference>
<evidence type="ECO:0000313" key="2">
    <source>
        <dbReference type="EMBL" id="TWG36641.1"/>
    </source>
</evidence>
<sequence length="159" mass="17695">MFQALKDLLESLTPFNPVPSPAERARSVQLAAAVLLVEVVRTQSAVGDAERSVMQTALHRQFALSDDELQRLLEQAAATSRTAYDYQRFTSQLNEHFTQDEKIQLVEAMWQVAYADARPDENEMHTISKVAGLLHVTHGEYIGAKLRAKEAAHAGQSPH</sequence>
<accession>A0A561XKI9</accession>
<organism evidence="2 3">
    <name type="scientific">Acidovorax delafieldii</name>
    <name type="common">Pseudomonas delafieldii</name>
    <dbReference type="NCBI Taxonomy" id="47920"/>
    <lineage>
        <taxon>Bacteria</taxon>
        <taxon>Pseudomonadati</taxon>
        <taxon>Pseudomonadota</taxon>
        <taxon>Betaproteobacteria</taxon>
        <taxon>Burkholderiales</taxon>
        <taxon>Comamonadaceae</taxon>
        <taxon>Acidovorax</taxon>
    </lineage>
</organism>
<dbReference type="AlphaFoldDB" id="A0A561XKI9"/>
<gene>
    <name evidence="2" type="ORF">ATF69_3031</name>
</gene>
<dbReference type="CDD" id="cd07313">
    <property type="entry name" value="terB_like_2"/>
    <property type="match status" value="1"/>
</dbReference>
<comment type="caution">
    <text evidence="2">The sequence shown here is derived from an EMBL/GenBank/DDBJ whole genome shotgun (WGS) entry which is preliminary data.</text>
</comment>
<dbReference type="EMBL" id="VJWE01000014">
    <property type="protein sequence ID" value="TWG36641.1"/>
    <property type="molecule type" value="Genomic_DNA"/>
</dbReference>
<dbReference type="SUPFAM" id="SSF158682">
    <property type="entry name" value="TerB-like"/>
    <property type="match status" value="1"/>
</dbReference>
<evidence type="ECO:0000259" key="1">
    <source>
        <dbReference type="Pfam" id="PF05099"/>
    </source>
</evidence>
<evidence type="ECO:0000313" key="3">
    <source>
        <dbReference type="Proteomes" id="UP000321485"/>
    </source>
</evidence>
<dbReference type="GeneID" id="51112085"/>
<name>A0A561XKI9_ACIDE</name>
<protein>
    <submittedName>
        <fullName evidence="2">Putative tellurite resistance protein B-like protein</fullName>
    </submittedName>
</protein>
<reference evidence="2 3" key="1">
    <citation type="journal article" date="2015" name="Stand. Genomic Sci.">
        <title>Genomic Encyclopedia of Bacterial and Archaeal Type Strains, Phase III: the genomes of soil and plant-associated and newly described type strains.</title>
        <authorList>
            <person name="Whitman W.B."/>
            <person name="Woyke T."/>
            <person name="Klenk H.P."/>
            <person name="Zhou Y."/>
            <person name="Lilburn T.G."/>
            <person name="Beck B.J."/>
            <person name="De Vos P."/>
            <person name="Vandamme P."/>
            <person name="Eisen J.A."/>
            <person name="Garrity G."/>
            <person name="Hugenholtz P."/>
            <person name="Kyrpides N.C."/>
        </authorList>
    </citation>
    <scope>NUCLEOTIDE SEQUENCE [LARGE SCALE GENOMIC DNA]</scope>
    <source>
        <strain evidence="2 3">DSM 64</strain>
    </source>
</reference>
<dbReference type="Gene3D" id="1.10.3680.10">
    <property type="entry name" value="TerB-like"/>
    <property type="match status" value="1"/>
</dbReference>
<dbReference type="Proteomes" id="UP000321485">
    <property type="component" value="Unassembled WGS sequence"/>
</dbReference>
<feature type="domain" description="Co-chaperone DjlA N-terminal" evidence="1">
    <location>
        <begin position="29"/>
        <end position="145"/>
    </location>
</feature>
<proteinExistence type="predicted"/>
<dbReference type="RefSeq" id="WP_146871465.1">
    <property type="nucleotide sequence ID" value="NZ_VJWE01000014.1"/>
</dbReference>
<dbReference type="InterPro" id="IPR029024">
    <property type="entry name" value="TerB-like"/>
</dbReference>